<dbReference type="Proteomes" id="UP000635477">
    <property type="component" value="Unassembled WGS sequence"/>
</dbReference>
<protein>
    <submittedName>
        <fullName evidence="2">Uncharacterized protein</fullName>
    </submittedName>
</protein>
<evidence type="ECO:0000256" key="1">
    <source>
        <dbReference type="SAM" id="MobiDB-lite"/>
    </source>
</evidence>
<reference evidence="2" key="2">
    <citation type="submission" date="2020-05" db="EMBL/GenBank/DDBJ databases">
        <authorList>
            <person name="Kim H.-S."/>
            <person name="Proctor R.H."/>
            <person name="Brown D.W."/>
        </authorList>
    </citation>
    <scope>NUCLEOTIDE SEQUENCE</scope>
    <source>
        <strain evidence="2">NRRL 22465</strain>
    </source>
</reference>
<name>A0A8H4UI68_9HYPO</name>
<evidence type="ECO:0000313" key="2">
    <source>
        <dbReference type="EMBL" id="KAF4977034.1"/>
    </source>
</evidence>
<feature type="compositionally biased region" description="Basic and acidic residues" evidence="1">
    <location>
        <begin position="44"/>
        <end position="67"/>
    </location>
</feature>
<evidence type="ECO:0000313" key="3">
    <source>
        <dbReference type="Proteomes" id="UP000635477"/>
    </source>
</evidence>
<sequence>MHPAYTLYIGLRSRVSELKNNMYNAVNKTISAQTAVRQQVAGKTKTDAEREAEEGRRMRERDAKEQQSSDNMFAFYGARPPPGQFIESS</sequence>
<proteinExistence type="predicted"/>
<keyword evidence="3" id="KW-1185">Reference proteome</keyword>
<accession>A0A8H4UI68</accession>
<comment type="caution">
    <text evidence="2">The sequence shown here is derived from an EMBL/GenBank/DDBJ whole genome shotgun (WGS) entry which is preliminary data.</text>
</comment>
<reference evidence="2" key="1">
    <citation type="journal article" date="2020" name="BMC Genomics">
        <title>Correction to: Identification and distribution of gene clusters required for synthesis of sphingolipid metabolism inhibitors in diverse species of the filamentous fungus Fusarium.</title>
        <authorList>
            <person name="Kim H.S."/>
            <person name="Lohmar J.M."/>
            <person name="Busman M."/>
            <person name="Brown D.W."/>
            <person name="Naumann T.A."/>
            <person name="Divon H.H."/>
            <person name="Lysoe E."/>
            <person name="Uhlig S."/>
            <person name="Proctor R.H."/>
        </authorList>
    </citation>
    <scope>NUCLEOTIDE SEQUENCE</scope>
    <source>
        <strain evidence="2">NRRL 22465</strain>
    </source>
</reference>
<gene>
    <name evidence="2" type="ORF">FZEAL_6396</name>
</gene>
<dbReference type="EMBL" id="JABEYC010000465">
    <property type="protein sequence ID" value="KAF4977034.1"/>
    <property type="molecule type" value="Genomic_DNA"/>
</dbReference>
<organism evidence="2 3">
    <name type="scientific">Fusarium zealandicum</name>
    <dbReference type="NCBI Taxonomy" id="1053134"/>
    <lineage>
        <taxon>Eukaryota</taxon>
        <taxon>Fungi</taxon>
        <taxon>Dikarya</taxon>
        <taxon>Ascomycota</taxon>
        <taxon>Pezizomycotina</taxon>
        <taxon>Sordariomycetes</taxon>
        <taxon>Hypocreomycetidae</taxon>
        <taxon>Hypocreales</taxon>
        <taxon>Nectriaceae</taxon>
        <taxon>Fusarium</taxon>
        <taxon>Fusarium staphyleae species complex</taxon>
    </lineage>
</organism>
<dbReference type="OrthoDB" id="10439334at2759"/>
<feature type="region of interest" description="Disordered" evidence="1">
    <location>
        <begin position="37"/>
        <end position="89"/>
    </location>
</feature>
<dbReference type="AlphaFoldDB" id="A0A8H4UI68"/>